<comment type="similarity">
    <text evidence="7">Belongs to the FAD-dependent oxidoreductase family.</text>
</comment>
<keyword evidence="14" id="KW-0560">Oxidoreductase</keyword>
<proteinExistence type="inferred from homology"/>
<dbReference type="Gene3D" id="3.50.50.60">
    <property type="entry name" value="FAD/NAD(P)-binding domain"/>
    <property type="match status" value="2"/>
</dbReference>
<comment type="cofactor">
    <cofactor evidence="1">
        <name>Fe(3+)</name>
        <dbReference type="ChEBI" id="CHEBI:29034"/>
    </cofactor>
</comment>
<dbReference type="InterPro" id="IPR024935">
    <property type="entry name" value="Rubredoxin_dom"/>
</dbReference>
<evidence type="ECO:0000313" key="18">
    <source>
        <dbReference type="EMBL" id="AOV18242.1"/>
    </source>
</evidence>
<dbReference type="CDD" id="cd00730">
    <property type="entry name" value="rubredoxin"/>
    <property type="match status" value="1"/>
</dbReference>
<dbReference type="PANTHER" id="PTHR43429:SF3">
    <property type="entry name" value="NITRITE REDUCTASE [NAD(P)H]"/>
    <property type="match status" value="1"/>
</dbReference>
<dbReference type="PRINTS" id="PR00163">
    <property type="entry name" value="RUBREDOXIN"/>
</dbReference>
<dbReference type="InterPro" id="IPR018527">
    <property type="entry name" value="Rubredoxin_Fe_BS"/>
</dbReference>
<protein>
    <recommendedName>
        <fullName evidence="17">Rubredoxin-like domain-containing protein</fullName>
    </recommendedName>
</protein>
<evidence type="ECO:0000256" key="1">
    <source>
        <dbReference type="ARBA" id="ARBA00001965"/>
    </source>
</evidence>
<evidence type="ECO:0000256" key="10">
    <source>
        <dbReference type="ARBA" id="ARBA00022630"/>
    </source>
</evidence>
<feature type="domain" description="Rubredoxin-like" evidence="17">
    <location>
        <begin position="5"/>
        <end position="56"/>
    </location>
</feature>
<evidence type="ECO:0000256" key="5">
    <source>
        <dbReference type="ARBA" id="ARBA00004933"/>
    </source>
</evidence>
<keyword evidence="15" id="KW-0408">Iron</keyword>
<gene>
    <name evidence="18" type="ORF">BJI67_15280</name>
</gene>
<name>A0A1D8KBA4_9GAMM</name>
<dbReference type="Proteomes" id="UP000095342">
    <property type="component" value="Chromosome"/>
</dbReference>
<dbReference type="SUPFAM" id="SSF51905">
    <property type="entry name" value="FAD/NAD(P)-binding domain"/>
    <property type="match status" value="1"/>
</dbReference>
<dbReference type="EMBL" id="CP017448">
    <property type="protein sequence ID" value="AOV18242.1"/>
    <property type="molecule type" value="Genomic_DNA"/>
</dbReference>
<dbReference type="Pfam" id="PF18113">
    <property type="entry name" value="Rbx_binding"/>
    <property type="match status" value="1"/>
</dbReference>
<dbReference type="InterPro" id="IPR050260">
    <property type="entry name" value="FAD-bd_OxRdtase"/>
</dbReference>
<comment type="subcellular location">
    <subcellularLocation>
        <location evidence="4">Cytoplasm</location>
    </subcellularLocation>
</comment>
<accession>A0A1D8KBA4</accession>
<evidence type="ECO:0000256" key="12">
    <source>
        <dbReference type="ARBA" id="ARBA00022827"/>
    </source>
</evidence>
<dbReference type="Gene3D" id="2.20.28.10">
    <property type="match status" value="1"/>
</dbReference>
<keyword evidence="16" id="KW-0520">NAD</keyword>
<keyword evidence="12" id="KW-0274">FAD</keyword>
<evidence type="ECO:0000256" key="13">
    <source>
        <dbReference type="ARBA" id="ARBA00022982"/>
    </source>
</evidence>
<evidence type="ECO:0000313" key="19">
    <source>
        <dbReference type="Proteomes" id="UP000095342"/>
    </source>
</evidence>
<dbReference type="InterPro" id="IPR036188">
    <property type="entry name" value="FAD/NAD-bd_sf"/>
</dbReference>
<organism evidence="18 19">
    <name type="scientific">Acidihalobacter aeolianus</name>
    <dbReference type="NCBI Taxonomy" id="2792603"/>
    <lineage>
        <taxon>Bacteria</taxon>
        <taxon>Pseudomonadati</taxon>
        <taxon>Pseudomonadota</taxon>
        <taxon>Gammaproteobacteria</taxon>
        <taxon>Chromatiales</taxon>
        <taxon>Ectothiorhodospiraceae</taxon>
        <taxon>Acidihalobacter</taxon>
    </lineage>
</organism>
<dbReference type="SUPFAM" id="SSF57802">
    <property type="entry name" value="Rubredoxin-like"/>
    <property type="match status" value="1"/>
</dbReference>
<dbReference type="GO" id="GO:0005506">
    <property type="term" value="F:iron ion binding"/>
    <property type="evidence" value="ECO:0007669"/>
    <property type="project" value="InterPro"/>
</dbReference>
<evidence type="ECO:0000256" key="4">
    <source>
        <dbReference type="ARBA" id="ARBA00004496"/>
    </source>
</evidence>
<evidence type="ECO:0000256" key="3">
    <source>
        <dbReference type="ARBA" id="ARBA00002792"/>
    </source>
</evidence>
<dbReference type="Pfam" id="PF00301">
    <property type="entry name" value="Rubredoxin"/>
    <property type="match status" value="1"/>
</dbReference>
<dbReference type="KEGG" id="aaeo:BJI67_15280"/>
<evidence type="ECO:0000259" key="17">
    <source>
        <dbReference type="PROSITE" id="PS50903"/>
    </source>
</evidence>
<comment type="pathway">
    <text evidence="5">Hydrocarbon metabolism; alkane degradation.</text>
</comment>
<dbReference type="InterPro" id="IPR023753">
    <property type="entry name" value="FAD/NAD-binding_dom"/>
</dbReference>
<dbReference type="InterPro" id="IPR041364">
    <property type="entry name" value="Rbx-bd"/>
</dbReference>
<evidence type="ECO:0000256" key="2">
    <source>
        <dbReference type="ARBA" id="ARBA00001974"/>
    </source>
</evidence>
<keyword evidence="13" id="KW-0249">Electron transport</keyword>
<dbReference type="Pfam" id="PF07992">
    <property type="entry name" value="Pyr_redox_2"/>
    <property type="match status" value="1"/>
</dbReference>
<comment type="cofactor">
    <cofactor evidence="2">
        <name>FAD</name>
        <dbReference type="ChEBI" id="CHEBI:57692"/>
    </cofactor>
</comment>
<sequence>MEDGYQKWVCEACGYVYDEALGDADSGLPPGTRYADIPEDWFCPLCGMRKSDLRPLSPVAAGTDEPAVAPSITPTGKCRGGADHIIIVGAGIAGWSVAKALRRINGDVPLLLVSACDGHVYPKPALSTALTHGQSVDELVEADAYSLAESLRMQVRTRTRVIRIDPARHRLITASGGIQYGALILALGAHQRQLEVSGDASEELLRVNDLQSYRILRSRLDAGGVRHITVLGAGLIGCEFAEDLSAAGYSVSVVDPGDRPLANLLPGPLSEDLRHRLAQKGVVWVFGNTLAALQRDGRTYRALLSDGSELRTDLVMSAAGLEPNIALAEKSRIAVGKGIRVDTFMRTSVPGIYALGDCAEVEGRVYSYIEPIRRQAQAIAANLSGGSERFESRPPLITVKTPSLPLSVCRGWGEASWESVESSGAGSRIDYRDAKGNLMGFALSGQQTAKAALLYRSEIT</sequence>
<evidence type="ECO:0000256" key="7">
    <source>
        <dbReference type="ARBA" id="ARBA00006442"/>
    </source>
</evidence>
<dbReference type="PROSITE" id="PS00202">
    <property type="entry name" value="RUBREDOXIN"/>
    <property type="match status" value="1"/>
</dbReference>
<dbReference type="InterPro" id="IPR024934">
    <property type="entry name" value="Rubredoxin-like_dom"/>
</dbReference>
<evidence type="ECO:0000256" key="11">
    <source>
        <dbReference type="ARBA" id="ARBA00022723"/>
    </source>
</evidence>
<evidence type="ECO:0000256" key="6">
    <source>
        <dbReference type="ARBA" id="ARBA00005337"/>
    </source>
</evidence>
<comment type="function">
    <text evidence="3">Involved in the hydrocarbon hydroxylating system, which transfers electrons from NADH to rubredoxin reductase and then through rubredoxin to alkane 1 monooxygenase.</text>
</comment>
<evidence type="ECO:0000256" key="14">
    <source>
        <dbReference type="ARBA" id="ARBA00023002"/>
    </source>
</evidence>
<evidence type="ECO:0000256" key="9">
    <source>
        <dbReference type="ARBA" id="ARBA00022490"/>
    </source>
</evidence>
<evidence type="ECO:0000256" key="16">
    <source>
        <dbReference type="ARBA" id="ARBA00023027"/>
    </source>
</evidence>
<evidence type="ECO:0000256" key="8">
    <source>
        <dbReference type="ARBA" id="ARBA00022448"/>
    </source>
</evidence>
<dbReference type="PANTHER" id="PTHR43429">
    <property type="entry name" value="PYRIDINE NUCLEOTIDE-DISULFIDE OXIDOREDUCTASE DOMAIN-CONTAINING"/>
    <property type="match status" value="1"/>
</dbReference>
<comment type="similarity">
    <text evidence="6">Belongs to the rubredoxin family.</text>
</comment>
<dbReference type="RefSeq" id="WP_070073772.1">
    <property type="nucleotide sequence ID" value="NZ_CP017448.1"/>
</dbReference>
<dbReference type="PRINTS" id="PR00368">
    <property type="entry name" value="FADPNR"/>
</dbReference>
<dbReference type="PROSITE" id="PS50903">
    <property type="entry name" value="RUBREDOXIN_LIKE"/>
    <property type="match status" value="1"/>
</dbReference>
<keyword evidence="11" id="KW-0479">Metal-binding</keyword>
<evidence type="ECO:0000256" key="15">
    <source>
        <dbReference type="ARBA" id="ARBA00023004"/>
    </source>
</evidence>
<dbReference type="AlphaFoldDB" id="A0A1D8KBA4"/>
<dbReference type="GO" id="GO:0005737">
    <property type="term" value="C:cytoplasm"/>
    <property type="evidence" value="ECO:0007669"/>
    <property type="project" value="UniProtKB-SubCell"/>
</dbReference>
<keyword evidence="9" id="KW-0963">Cytoplasm</keyword>
<keyword evidence="8" id="KW-0813">Transport</keyword>
<dbReference type="Gene3D" id="3.30.390.120">
    <property type="match status" value="1"/>
</dbReference>
<dbReference type="FunFam" id="2.20.28.10:FF:000001">
    <property type="entry name" value="Rubredoxin"/>
    <property type="match status" value="1"/>
</dbReference>
<dbReference type="GO" id="GO:0016491">
    <property type="term" value="F:oxidoreductase activity"/>
    <property type="evidence" value="ECO:0007669"/>
    <property type="project" value="UniProtKB-KW"/>
</dbReference>
<dbReference type="PRINTS" id="PR00411">
    <property type="entry name" value="PNDRDTASEI"/>
</dbReference>
<keyword evidence="10" id="KW-0285">Flavoprotein</keyword>
<reference evidence="18 19" key="1">
    <citation type="submission" date="2016-09" db="EMBL/GenBank/DDBJ databases">
        <title>Acidihalobacter prosperus V6 (DSM14174).</title>
        <authorList>
            <person name="Khaleque H.N."/>
            <person name="Ramsay J.P."/>
            <person name="Murphy R.J.T."/>
            <person name="Kaksonen A.H."/>
            <person name="Boxall N.J."/>
            <person name="Watkin E.L.J."/>
        </authorList>
    </citation>
    <scope>NUCLEOTIDE SEQUENCE [LARGE SCALE GENOMIC DNA]</scope>
    <source>
        <strain evidence="18 19">V6</strain>
    </source>
</reference>
<keyword evidence="19" id="KW-1185">Reference proteome</keyword>